<dbReference type="EMBL" id="JADEWN010000020">
    <property type="protein sequence ID" value="MBE9190691.1"/>
    <property type="molecule type" value="Genomic_DNA"/>
</dbReference>
<sequence>MSNISDPFVSVIIPVFNDNQRLKTCLEALENQTYPKNLYEVIVIDNGSDESIKKVVETFGQTFATYESQPGSYAARNKGISIAKGEIIAFTDSDCIPTQNWLETGVNHLLSIPNCGLVAGKIEIFFKNPNRPTAVELYDSVTFLQQKRYVEQEKYGATANLFTTEKILKQVGVFDSKLKSGGDVEWGRRVYSYGYSLFYADDSKVLHPARSSLEQLYKKVARRSGGIYQLNQLNKDNTSIPLLIKLLVNMLSSLRPPLRSAVHKSYFNKNLKDNEQKIKVFTIAMIVHYFDSFERIRVQLGGTPKR</sequence>
<keyword evidence="3" id="KW-0328">Glycosyltransferase</keyword>
<dbReference type="Proteomes" id="UP000651156">
    <property type="component" value="Unassembled WGS sequence"/>
</dbReference>
<gene>
    <name evidence="6" type="ORF">IQ230_10060</name>
</gene>
<evidence type="ECO:0000259" key="5">
    <source>
        <dbReference type="Pfam" id="PF00535"/>
    </source>
</evidence>
<dbReference type="InterPro" id="IPR001173">
    <property type="entry name" value="Glyco_trans_2-like"/>
</dbReference>
<comment type="similarity">
    <text evidence="2">Belongs to the glycosyltransferase 2 family.</text>
</comment>
<dbReference type="PANTHER" id="PTHR43179">
    <property type="entry name" value="RHAMNOSYLTRANSFERASE WBBL"/>
    <property type="match status" value="1"/>
</dbReference>
<name>A0ABR9UQZ0_9CHRO</name>
<proteinExistence type="inferred from homology"/>
<dbReference type="InterPro" id="IPR029044">
    <property type="entry name" value="Nucleotide-diphossugar_trans"/>
</dbReference>
<evidence type="ECO:0000313" key="6">
    <source>
        <dbReference type="EMBL" id="MBE9190691.1"/>
    </source>
</evidence>
<feature type="domain" description="Glycosyltransferase 2-like" evidence="5">
    <location>
        <begin position="10"/>
        <end position="138"/>
    </location>
</feature>
<evidence type="ECO:0000313" key="7">
    <source>
        <dbReference type="Proteomes" id="UP000651156"/>
    </source>
</evidence>
<comment type="pathway">
    <text evidence="1">Cell wall biogenesis; cell wall polysaccharide biosynthesis.</text>
</comment>
<dbReference type="PANTHER" id="PTHR43179:SF12">
    <property type="entry name" value="GALACTOFURANOSYLTRANSFERASE GLFT2"/>
    <property type="match status" value="1"/>
</dbReference>
<evidence type="ECO:0000256" key="2">
    <source>
        <dbReference type="ARBA" id="ARBA00006739"/>
    </source>
</evidence>
<accession>A0ABR9UQZ0</accession>
<reference evidence="6 7" key="1">
    <citation type="submission" date="2020-10" db="EMBL/GenBank/DDBJ databases">
        <authorList>
            <person name="Castelo-Branco R."/>
            <person name="Eusebio N."/>
            <person name="Adriana R."/>
            <person name="Vieira A."/>
            <person name="Brugerolle De Fraissinette N."/>
            <person name="Rezende De Castro R."/>
            <person name="Schneider M.P."/>
            <person name="Vasconcelos V."/>
            <person name="Leao P.N."/>
        </authorList>
    </citation>
    <scope>NUCLEOTIDE SEQUENCE [LARGE SCALE GENOMIC DNA]</scope>
    <source>
        <strain evidence="6 7">LEGE 06123</strain>
    </source>
</reference>
<evidence type="ECO:0000256" key="1">
    <source>
        <dbReference type="ARBA" id="ARBA00004776"/>
    </source>
</evidence>
<comment type="caution">
    <text evidence="6">The sequence shown here is derived from an EMBL/GenBank/DDBJ whole genome shotgun (WGS) entry which is preliminary data.</text>
</comment>
<organism evidence="6 7">
    <name type="scientific">Gloeocapsopsis crepidinum LEGE 06123</name>
    <dbReference type="NCBI Taxonomy" id="588587"/>
    <lineage>
        <taxon>Bacteria</taxon>
        <taxon>Bacillati</taxon>
        <taxon>Cyanobacteriota</taxon>
        <taxon>Cyanophyceae</taxon>
        <taxon>Oscillatoriophycideae</taxon>
        <taxon>Chroococcales</taxon>
        <taxon>Chroococcaceae</taxon>
        <taxon>Gloeocapsopsis</taxon>
    </lineage>
</organism>
<dbReference type="Pfam" id="PF00535">
    <property type="entry name" value="Glycos_transf_2"/>
    <property type="match status" value="1"/>
</dbReference>
<keyword evidence="7" id="KW-1185">Reference proteome</keyword>
<protein>
    <submittedName>
        <fullName evidence="6">Glycosyltransferase</fullName>
    </submittedName>
</protein>
<keyword evidence="4" id="KW-0808">Transferase</keyword>
<dbReference type="Gene3D" id="3.90.550.10">
    <property type="entry name" value="Spore Coat Polysaccharide Biosynthesis Protein SpsA, Chain A"/>
    <property type="match status" value="1"/>
</dbReference>
<evidence type="ECO:0000256" key="3">
    <source>
        <dbReference type="ARBA" id="ARBA00022676"/>
    </source>
</evidence>
<dbReference type="SUPFAM" id="SSF53448">
    <property type="entry name" value="Nucleotide-diphospho-sugar transferases"/>
    <property type="match status" value="1"/>
</dbReference>
<dbReference type="RefSeq" id="WP_193931866.1">
    <property type="nucleotide sequence ID" value="NZ_CAWPMZ010000043.1"/>
</dbReference>
<evidence type="ECO:0000256" key="4">
    <source>
        <dbReference type="ARBA" id="ARBA00022679"/>
    </source>
</evidence>